<sequence length="334" mass="36936">MGIFSRKRRVSTEGLRLDQSWDDPELDAAYAAVRAGDDLSAGLGLLKASPISTDLRAIRMTGLANAAIGRSEQLELRLQAIPGDPELLVWLAQTLVFEAWGVRTAQRAVNVSSRQFATFHDILRTANDVITAAIDAAPDDATPWCPLQWVALGLQFSARDKELVFANAVARQPDSYLVHARQVQILAPKWTRGPVEDLLRFGRDTAYKTQPYRALGTGILSLVLAEAIVDIAQDATRPQAERDARLQSLILDRRDMLLDARANWWRPGHHPEPADIETHQAAAYTLRLLRRPELAMEHAAHTKGRVSFNPWAMSAEGHDALTGFATAVADKMRT</sequence>
<organism evidence="1 2">
    <name type="scientific">Kribbella orskensis</name>
    <dbReference type="NCBI Taxonomy" id="2512216"/>
    <lineage>
        <taxon>Bacteria</taxon>
        <taxon>Bacillati</taxon>
        <taxon>Actinomycetota</taxon>
        <taxon>Actinomycetes</taxon>
        <taxon>Propionibacteriales</taxon>
        <taxon>Kribbellaceae</taxon>
        <taxon>Kribbella</taxon>
    </lineage>
</organism>
<reference evidence="1 2" key="1">
    <citation type="journal article" date="2015" name="Stand. Genomic Sci.">
        <title>Genomic Encyclopedia of Bacterial and Archaeal Type Strains, Phase III: the genomes of soil and plant-associated and newly described type strains.</title>
        <authorList>
            <person name="Whitman W.B."/>
            <person name="Woyke T."/>
            <person name="Klenk H.P."/>
            <person name="Zhou Y."/>
            <person name="Lilburn T.G."/>
            <person name="Beck B.J."/>
            <person name="De Vos P."/>
            <person name="Vandamme P."/>
            <person name="Eisen J.A."/>
            <person name="Garrity G."/>
            <person name="Hugenholtz P."/>
            <person name="Kyrpides N.C."/>
        </authorList>
    </citation>
    <scope>NUCLEOTIDE SEQUENCE [LARGE SCALE GENOMIC DNA]</scope>
    <source>
        <strain evidence="1 2">VKM Ac-2538</strain>
    </source>
</reference>
<protein>
    <submittedName>
        <fullName evidence="1">Uncharacterized protein</fullName>
    </submittedName>
</protein>
<dbReference type="Proteomes" id="UP000295818">
    <property type="component" value="Unassembled WGS sequence"/>
</dbReference>
<accession>A0ABY2BB20</accession>
<evidence type="ECO:0000313" key="2">
    <source>
        <dbReference type="Proteomes" id="UP000295818"/>
    </source>
</evidence>
<gene>
    <name evidence="1" type="ORF">EV644_12183</name>
</gene>
<comment type="caution">
    <text evidence="1">The sequence shown here is derived from an EMBL/GenBank/DDBJ whole genome shotgun (WGS) entry which is preliminary data.</text>
</comment>
<name>A0ABY2BB20_9ACTN</name>
<evidence type="ECO:0000313" key="1">
    <source>
        <dbReference type="EMBL" id="TCO14003.1"/>
    </source>
</evidence>
<dbReference type="RefSeq" id="WP_132194464.1">
    <property type="nucleotide sequence ID" value="NZ_SLWM01000021.1"/>
</dbReference>
<proteinExistence type="predicted"/>
<keyword evidence="2" id="KW-1185">Reference proteome</keyword>
<dbReference type="EMBL" id="SLWM01000021">
    <property type="protein sequence ID" value="TCO14003.1"/>
    <property type="molecule type" value="Genomic_DNA"/>
</dbReference>